<dbReference type="Proteomes" id="UP000509383">
    <property type="component" value="Chromosome"/>
</dbReference>
<dbReference type="Proteomes" id="UP001054892">
    <property type="component" value="Unassembled WGS sequence"/>
</dbReference>
<dbReference type="NCBIfam" id="TIGR03349">
    <property type="entry name" value="IV_VI_DotU"/>
    <property type="match status" value="1"/>
</dbReference>
<reference evidence="3 5" key="1">
    <citation type="submission" date="2020-05" db="EMBL/GenBank/DDBJ databases">
        <title>Characterization of novel class B3 metallo-beta-lactamase from novel Pseudomonas species.</title>
        <authorList>
            <person name="Yamada K."/>
            <person name="Aoki K."/>
            <person name="Ishii Y."/>
        </authorList>
    </citation>
    <scope>NUCLEOTIDE SEQUENCE [LARGE SCALE GENOMIC DNA]</scope>
    <source>
        <strain evidence="3 5">TUM18999</strain>
        <strain evidence="4 6">TUM20286</strain>
    </source>
</reference>
<proteinExistence type="predicted"/>
<dbReference type="EMBL" id="AP023189">
    <property type="protein sequence ID" value="BCG27727.1"/>
    <property type="molecule type" value="Genomic_DNA"/>
</dbReference>
<dbReference type="EMBL" id="BQKM01000009">
    <property type="protein sequence ID" value="GJN54142.1"/>
    <property type="molecule type" value="Genomic_DNA"/>
</dbReference>
<sequence length="225" mass="25344">MSRHSEVCANAPASIDALLQDSYLLVVTLREGRAADHGRDLWRRCIHQVETLRHELEARGMSQRSIDCISYAQCALLDETVLAFARDDDHADWAGEPLQVKFFNRHQAGHFLYEDMHEVLREPAPDPWVLTAYHRVLLLGFKGRYDLHDPEREGLVRALEERVPPLVIGDDLSLGTGAERGDAMKRWLRGPAMQVLAMTALVAGTWWGLDQYLARLVASLLPGAV</sequence>
<evidence type="ECO:0000256" key="1">
    <source>
        <dbReference type="SAM" id="Phobius"/>
    </source>
</evidence>
<dbReference type="KEGG" id="ptw:TUM18999_59180"/>
<gene>
    <name evidence="3" type="ORF">TUM18999_59180</name>
    <name evidence="4" type="ORF">TUM20286_38940</name>
</gene>
<evidence type="ECO:0000313" key="5">
    <source>
        <dbReference type="Proteomes" id="UP000509383"/>
    </source>
</evidence>
<evidence type="ECO:0000313" key="3">
    <source>
        <dbReference type="EMBL" id="BCG27727.1"/>
    </source>
</evidence>
<evidence type="ECO:0000313" key="4">
    <source>
        <dbReference type="EMBL" id="GJN54142.1"/>
    </source>
</evidence>
<dbReference type="PANTHER" id="PTHR38033:SF1">
    <property type="entry name" value="DOTU FAMILY TYPE IV_VI SECRETION SYSTEM PROTEIN"/>
    <property type="match status" value="1"/>
</dbReference>
<feature type="transmembrane region" description="Helical" evidence="1">
    <location>
        <begin position="190"/>
        <end position="209"/>
    </location>
</feature>
<dbReference type="InterPro" id="IPR038522">
    <property type="entry name" value="T4/T6SS_DotU_sf"/>
</dbReference>
<keyword evidence="1" id="KW-0472">Membrane</keyword>
<name>A0A6J4ED31_9PSED</name>
<dbReference type="RefSeq" id="WP_173176933.1">
    <property type="nucleotide sequence ID" value="NZ_AP023189.1"/>
</dbReference>
<dbReference type="Pfam" id="PF09850">
    <property type="entry name" value="DotU"/>
    <property type="match status" value="1"/>
</dbReference>
<dbReference type="Gene3D" id="1.25.40.590">
    <property type="entry name" value="Type IV / VI secretion system, DotU"/>
    <property type="match status" value="1"/>
</dbReference>
<dbReference type="PANTHER" id="PTHR38033">
    <property type="entry name" value="MEMBRANE PROTEIN-RELATED"/>
    <property type="match status" value="1"/>
</dbReference>
<feature type="domain" description="Type IV / VI secretion system DotU" evidence="2">
    <location>
        <begin position="15"/>
        <end position="208"/>
    </location>
</feature>
<accession>A0A6J4ED31</accession>
<keyword evidence="6" id="KW-1185">Reference proteome</keyword>
<dbReference type="InterPro" id="IPR017732">
    <property type="entry name" value="T4/T6SS_DotU"/>
</dbReference>
<evidence type="ECO:0000313" key="6">
    <source>
        <dbReference type="Proteomes" id="UP001054892"/>
    </source>
</evidence>
<dbReference type="AlphaFoldDB" id="A0A6J4ED31"/>
<organism evidence="3 5">
    <name type="scientific">Pseudomonas tohonis</name>
    <dbReference type="NCBI Taxonomy" id="2725477"/>
    <lineage>
        <taxon>Bacteria</taxon>
        <taxon>Pseudomonadati</taxon>
        <taxon>Pseudomonadota</taxon>
        <taxon>Gammaproteobacteria</taxon>
        <taxon>Pseudomonadales</taxon>
        <taxon>Pseudomonadaceae</taxon>
        <taxon>Pseudomonas</taxon>
    </lineage>
</organism>
<dbReference type="NCBIfam" id="NF038239">
    <property type="entry name" value="T6SS_TssL_short"/>
    <property type="match status" value="1"/>
</dbReference>
<protein>
    <submittedName>
        <fullName evidence="3">Type VI secretion protein ImpK</fullName>
    </submittedName>
</protein>
<keyword evidence="1" id="KW-0812">Transmembrane</keyword>
<evidence type="ECO:0000259" key="2">
    <source>
        <dbReference type="Pfam" id="PF09850"/>
    </source>
</evidence>
<keyword evidence="1" id="KW-1133">Transmembrane helix</keyword>